<protein>
    <submittedName>
        <fullName evidence="3">Uncharacterized protein</fullName>
    </submittedName>
</protein>
<name>A0A4W4EKH0_ELEEL</name>
<reference evidence="3" key="5">
    <citation type="submission" date="2025-09" db="UniProtKB">
        <authorList>
            <consortium name="Ensembl"/>
        </authorList>
    </citation>
    <scope>IDENTIFICATION</scope>
</reference>
<dbReference type="AlphaFoldDB" id="A0A4W4EKH0"/>
<reference evidence="3" key="3">
    <citation type="submission" date="2020-05" db="EMBL/GenBank/DDBJ databases">
        <title>Electrophorus electricus (electric eel) genome, fEleEle1, primary haplotype.</title>
        <authorList>
            <person name="Myers G."/>
            <person name="Meyer A."/>
            <person name="Fedrigo O."/>
            <person name="Formenti G."/>
            <person name="Rhie A."/>
            <person name="Tracey A."/>
            <person name="Sims Y."/>
            <person name="Jarvis E.D."/>
        </authorList>
    </citation>
    <scope>NUCLEOTIDE SEQUENCE [LARGE SCALE GENOMIC DNA]</scope>
</reference>
<reference evidence="3" key="4">
    <citation type="submission" date="2025-08" db="UniProtKB">
        <authorList>
            <consortium name="Ensembl"/>
        </authorList>
    </citation>
    <scope>IDENTIFICATION</scope>
</reference>
<dbReference type="Ensembl" id="ENSEEET00000012499.2">
    <property type="protein sequence ID" value="ENSEEEP00000012355.1"/>
    <property type="gene ID" value="ENSEEEG00000006218.2"/>
</dbReference>
<gene>
    <name evidence="3" type="primary">TMEM74</name>
</gene>
<dbReference type="Pfam" id="PF14927">
    <property type="entry name" value="Neurensin"/>
    <property type="match status" value="1"/>
</dbReference>
<organism evidence="3 4">
    <name type="scientific">Electrophorus electricus</name>
    <name type="common">Electric eel</name>
    <name type="synonym">Gymnotus electricus</name>
    <dbReference type="NCBI Taxonomy" id="8005"/>
    <lineage>
        <taxon>Eukaryota</taxon>
        <taxon>Metazoa</taxon>
        <taxon>Chordata</taxon>
        <taxon>Craniata</taxon>
        <taxon>Vertebrata</taxon>
        <taxon>Euteleostomi</taxon>
        <taxon>Actinopterygii</taxon>
        <taxon>Neopterygii</taxon>
        <taxon>Teleostei</taxon>
        <taxon>Ostariophysi</taxon>
        <taxon>Gymnotiformes</taxon>
        <taxon>Gymnotoidei</taxon>
        <taxon>Gymnotidae</taxon>
        <taxon>Electrophorus</taxon>
    </lineage>
</organism>
<feature type="region of interest" description="Disordered" evidence="1">
    <location>
        <begin position="48"/>
        <end position="71"/>
    </location>
</feature>
<dbReference type="PANTHER" id="PTHR16125:SF3">
    <property type="entry name" value="TRANSMEMBRANE PROTEIN 74"/>
    <property type="match status" value="1"/>
</dbReference>
<feature type="transmembrane region" description="Helical" evidence="2">
    <location>
        <begin position="156"/>
        <end position="179"/>
    </location>
</feature>
<dbReference type="PANTHER" id="PTHR16125">
    <property type="entry name" value="TRANSMEMBRANE PROTEIN 74"/>
    <property type="match status" value="1"/>
</dbReference>
<keyword evidence="4" id="KW-1185">Reference proteome</keyword>
<feature type="transmembrane region" description="Helical" evidence="2">
    <location>
        <begin position="100"/>
        <end position="122"/>
    </location>
</feature>
<evidence type="ECO:0000256" key="1">
    <source>
        <dbReference type="SAM" id="MobiDB-lite"/>
    </source>
</evidence>
<accession>A0A4W4EKH0</accession>
<dbReference type="InterPro" id="IPR029695">
    <property type="entry name" value="TMEM74-like"/>
</dbReference>
<reference evidence="4" key="1">
    <citation type="journal article" date="2014" name="Science">
        <title>Nonhuman genetics. Genomic basis for the convergent evolution of electric organs.</title>
        <authorList>
            <person name="Gallant J.R."/>
            <person name="Traeger L.L."/>
            <person name="Volkening J.D."/>
            <person name="Moffett H."/>
            <person name="Chen P.H."/>
            <person name="Novina C.D."/>
            <person name="Phillips G.N.Jr."/>
            <person name="Anand R."/>
            <person name="Wells G.B."/>
            <person name="Pinch M."/>
            <person name="Guth R."/>
            <person name="Unguez G.A."/>
            <person name="Albert J.S."/>
            <person name="Zakon H.H."/>
            <person name="Samanta M.P."/>
            <person name="Sussman M.R."/>
        </authorList>
    </citation>
    <scope>NUCLEOTIDE SEQUENCE [LARGE SCALE GENOMIC DNA]</scope>
</reference>
<dbReference type="OMA" id="EEVHICH"/>
<evidence type="ECO:0000256" key="2">
    <source>
        <dbReference type="SAM" id="Phobius"/>
    </source>
</evidence>
<reference evidence="4" key="2">
    <citation type="journal article" date="2017" name="Sci. Adv.">
        <title>A tail of two voltages: Proteomic comparison of the three electric organs of the electric eel.</title>
        <authorList>
            <person name="Traeger L.L."/>
            <person name="Sabat G."/>
            <person name="Barrett-Wilt G.A."/>
            <person name="Wells G.B."/>
            <person name="Sussman M.R."/>
        </authorList>
    </citation>
    <scope>NUCLEOTIDE SEQUENCE [LARGE SCALE GENOMIC DNA]</scope>
</reference>
<keyword evidence="2" id="KW-0472">Membrane</keyword>
<sequence>MSTVAASPWTAPKTNRRLRMFDEWGPDEEVHICHDKEFETEFASMNDVGCQRDSPQHSRDTDSDNLSGGALNYRQESSSDLSILDENDFAAETPEKSVDYGFISAVTFLVTGISLVVVSYTVPRDVRVNPDSVSAREMERLERENARVGAHLDRCVIAGLCLLTLGGVVLSTLLMISLYKGEMIRRQAFAYSKHSAKLYGSISVGGVGSPSRVPSHLSLDDDEIPVEIST</sequence>
<keyword evidence="2" id="KW-1133">Transmembrane helix</keyword>
<evidence type="ECO:0000313" key="4">
    <source>
        <dbReference type="Proteomes" id="UP000314983"/>
    </source>
</evidence>
<evidence type="ECO:0000313" key="3">
    <source>
        <dbReference type="Ensembl" id="ENSEEEP00000012355.1"/>
    </source>
</evidence>
<dbReference type="Proteomes" id="UP000314983">
    <property type="component" value="Chromosome 4"/>
</dbReference>
<keyword evidence="2" id="KW-0812">Transmembrane</keyword>
<proteinExistence type="predicted"/>
<dbReference type="GeneTree" id="ENSGT00530000063880"/>